<comment type="caution">
    <text evidence="1">The sequence shown here is derived from an EMBL/GenBank/DDBJ whole genome shotgun (WGS) entry which is preliminary data.</text>
</comment>
<dbReference type="AlphaFoldDB" id="A0A1B7T906"/>
<evidence type="ECO:0000313" key="2">
    <source>
        <dbReference type="Proteomes" id="UP000092321"/>
    </source>
</evidence>
<proteinExistence type="predicted"/>
<organism evidence="1 2">
    <name type="scientific">Hanseniaspora valbyensis NRRL Y-1626</name>
    <dbReference type="NCBI Taxonomy" id="766949"/>
    <lineage>
        <taxon>Eukaryota</taxon>
        <taxon>Fungi</taxon>
        <taxon>Dikarya</taxon>
        <taxon>Ascomycota</taxon>
        <taxon>Saccharomycotina</taxon>
        <taxon>Saccharomycetes</taxon>
        <taxon>Saccharomycodales</taxon>
        <taxon>Saccharomycodaceae</taxon>
        <taxon>Hanseniaspora</taxon>
    </lineage>
</organism>
<protein>
    <submittedName>
        <fullName evidence="1">Uncharacterized protein</fullName>
    </submittedName>
</protein>
<evidence type="ECO:0000313" key="1">
    <source>
        <dbReference type="EMBL" id="OBA25226.1"/>
    </source>
</evidence>
<keyword evidence="2" id="KW-1185">Reference proteome</keyword>
<reference evidence="2" key="1">
    <citation type="journal article" date="2016" name="Proc. Natl. Acad. Sci. U.S.A.">
        <title>Comparative genomics of biotechnologically important yeasts.</title>
        <authorList>
            <person name="Riley R."/>
            <person name="Haridas S."/>
            <person name="Wolfe K.H."/>
            <person name="Lopes M.R."/>
            <person name="Hittinger C.T."/>
            <person name="Goeker M."/>
            <person name="Salamov A.A."/>
            <person name="Wisecaver J.H."/>
            <person name="Long T.M."/>
            <person name="Calvey C.H."/>
            <person name="Aerts A.L."/>
            <person name="Barry K.W."/>
            <person name="Choi C."/>
            <person name="Clum A."/>
            <person name="Coughlan A.Y."/>
            <person name="Deshpande S."/>
            <person name="Douglass A.P."/>
            <person name="Hanson S.J."/>
            <person name="Klenk H.-P."/>
            <person name="LaButti K.M."/>
            <person name="Lapidus A."/>
            <person name="Lindquist E.A."/>
            <person name="Lipzen A.M."/>
            <person name="Meier-Kolthoff J.P."/>
            <person name="Ohm R.A."/>
            <person name="Otillar R.P."/>
            <person name="Pangilinan J.L."/>
            <person name="Peng Y."/>
            <person name="Rokas A."/>
            <person name="Rosa C.A."/>
            <person name="Scheuner C."/>
            <person name="Sibirny A.A."/>
            <person name="Slot J.C."/>
            <person name="Stielow J.B."/>
            <person name="Sun H."/>
            <person name="Kurtzman C.P."/>
            <person name="Blackwell M."/>
            <person name="Grigoriev I.V."/>
            <person name="Jeffries T.W."/>
        </authorList>
    </citation>
    <scope>NUCLEOTIDE SEQUENCE [LARGE SCALE GENOMIC DNA]</scope>
    <source>
        <strain evidence="2">NRRL Y-1626</strain>
    </source>
</reference>
<sequence>MNIELSDGKIISLDTLPTETLWNLVMNAQDIIRKRDRENKVKEEEYSNYDVTIEYDNNNNSNNDNIVIKQYDNNLTENKKALNLDTIDYKMGKLKRKIFEISESKFFDNKYKKRLLKNENIETDTLPFIESKIEEDNDIDTQEKQSRIDDGKILLSTELYDEIGKENVNTNSNIINTVSIENLKRPNYIPPFANFNKNVKDESKDISYYPNVKIVDELLNIKKKI</sequence>
<dbReference type="EMBL" id="LXPE01000183">
    <property type="protein sequence ID" value="OBA25226.1"/>
    <property type="molecule type" value="Genomic_DNA"/>
</dbReference>
<name>A0A1B7T906_9ASCO</name>
<dbReference type="Proteomes" id="UP000092321">
    <property type="component" value="Unassembled WGS sequence"/>
</dbReference>
<accession>A0A1B7T906</accession>
<gene>
    <name evidence="1" type="ORF">HANVADRAFT_3964</name>
</gene>